<evidence type="ECO:0000313" key="3">
    <source>
        <dbReference type="Proteomes" id="UP000036923"/>
    </source>
</evidence>
<reference evidence="3" key="1">
    <citation type="submission" date="2015-07" db="EMBL/GenBank/DDBJ databases">
        <title>Near-Complete Genome Sequence of the Cellulolytic Bacterium Bacteroides (Pseudobacteroides) cellulosolvens ATCC 35603.</title>
        <authorList>
            <person name="Dassa B."/>
            <person name="Utturkar S.M."/>
            <person name="Klingeman D.M."/>
            <person name="Hurt R.A."/>
            <person name="Keller M."/>
            <person name="Xu J."/>
            <person name="Reddy Y.H.K."/>
            <person name="Borovok I."/>
            <person name="Grinberg I.R."/>
            <person name="Lamed R."/>
            <person name="Zhivin O."/>
            <person name="Bayer E.A."/>
            <person name="Brown S.D."/>
        </authorList>
    </citation>
    <scope>NUCLEOTIDE SEQUENCE [LARGE SCALE GENOMIC DNA]</scope>
    <source>
        <strain evidence="3">DSM 2933</strain>
    </source>
</reference>
<protein>
    <submittedName>
        <fullName evidence="2">Uncharacterized protein</fullName>
    </submittedName>
</protein>
<dbReference type="EMBL" id="LGTC01000001">
    <property type="protein sequence ID" value="KNY26484.1"/>
    <property type="molecule type" value="Genomic_DNA"/>
</dbReference>
<gene>
    <name evidence="2" type="ORF">Bccel_1749</name>
</gene>
<evidence type="ECO:0000313" key="2">
    <source>
        <dbReference type="EMBL" id="KNY26484.1"/>
    </source>
</evidence>
<dbReference type="Proteomes" id="UP000036923">
    <property type="component" value="Unassembled WGS sequence"/>
</dbReference>
<dbReference type="OrthoDB" id="1924619at2"/>
<evidence type="ECO:0000256" key="1">
    <source>
        <dbReference type="SAM" id="MobiDB-lite"/>
    </source>
</evidence>
<name>A0A0L6JL11_9FIRM</name>
<keyword evidence="3" id="KW-1185">Reference proteome</keyword>
<sequence>MKRNLTKVAVYFLCFVMMFTSFVYPVQALTYTGNTAVTEVKGLAGDLIIVVEGLGFENLNGAQISASIKEASGMTEIIPTNIGIDSDTILHLELPNTLEPGSYKLMLWADQISLVGDSGKEFQVFPRLKSSYTYDTASGPMIKVENSTYEGYKWTVDSLLDLYLGSKNSNMDLNSFNNANKNISKTAADVIWALPALLSDGTYFVDVKDTSGKLYGHAEFTVGSANTPNPPPMSSEPIQTPMYTSSTPEPSDSSIPGPTISGISFMVQGTNNLGVHGYNLNQLDTNSLTAVITDGNNELGRTVTLENEFDGFRFFFDKAMVLAPGSYYLKVMQGNTPLALPNSGLFNVIPKLAVFPDFITGEGAGQTIQLTNSASSQYTWAAGDLDIKVDLKGPDFNWTATPGNGLTVDDNQLLITTTENLSYPLKGGEYEINVRKVTQNGSVVIGISRIFVGHQQIIGKVVKPEDNTTGIGGGFINVESKAEMRNYIYPVNDDGSFIITNLTQNVEYDITAIAPEDSVYSNSARQLAKYEGQTLNLTFKLTIPQITGTIVDPYNNPAGYAGVDVFKADNTAGGSDWIGYFNGDRLGNFKIGNLLPGNYRIEAGKYGSEYIRSDSFQFTIDDQSNYTGANPQLKLVSPQIKGRIYDKHGLLCQDSHLEGWSTTDYKGFASNNNGGYFYIGKLGPGTYKIKGVSNNGSFAPSKETEIKVDATGIYVNNIPYSYSNYVDLNLTDIQIKGKVYEPGGNNVPATYGRVEVYDNIKNKVAESNINYDGTYALGGLYEGSYTMRAVKYSDNGSFESNTIPVEIQVGNIIKISGLDYVTDTGFDIYLKAKAWQYIDQNKDSKINKNGNLTLKFHGFNGDLTKLSAELGYTPATIKLSSTTSYVDGTTTTGTAVSEVVLPILTDNNKEYVQVRALVDKFNGTINWNSYDGSYSINIGTKSGYLEKDNENLIVINGRSYITLDWFITNMQMDITKGDYIPVVYLSNALVKGQSTDGFVKDIGFTPDTNSTNILNTFTQSIYLTAKVRYAEDTANIVSEVLRRSVELDLAPPSADVFFKGLVHDDVDGKDYYAIHVDFFDQVLLEDIVANKAAYFSLNHNSLPVSPVKLVPEWSEQTTGPVGRAILYFDEVSSGDLFTVHGLKDIVGNTMAKDIIVPVKIFVRVKATFKDGNGNLLPNTSFMYVRTDSLSNTKSAATETGGNSTGLKTEPGMTDFEGVSILDLEQGTYKIYSVNISSPEYKRIQLDVDFEAKPKVGSSEVPLEVIASEKLANVSGMANIQAVLVNNTAPNGYELVFIEKKYLKAPFTGVDEYMLQEAFGKRAMVAADGSFNIYLTPGETGNPREYILLGVRQYQGDQTIILPKNEIKILVEGNQAINLNNGMPIDFVTQEIAVGKLYKNQTEVQGDVKVQIERIGLDYSIPTFKTWADYTGDIKAKLPNGSYRISTISKDGYSDTKTPDGTGATTQSGNSVLYTTNITFTINDGVISNVSGTADINKIVLPAINATVNLVKKGILLTGYADITFMNYNGREIYLHNSNSGRFDFSLAPGTYKIKSISSQESGYVAVENDPKSTLVVGEGFDKTGSNAIVYDFGIGNVFIKVVDDNVNQNSRPNISLNISGQRDEDGTKVYKWGKTDSDGQVSFILKPGKYVIDGFDDGGTWKQVNIPFEVTSADTIEIPKTVLMKISPPNTKLIFKDEAGNLLAGKWVNLKKIKSASEYWDTYMGFNTDINGEYNTNLKLGDYVIEGIQTSKEWKQLNISFIVDENVTSSNPLTKIVVIAAPVLNAILKDESGSAIANTWINLRKVTSLKEQDRYFGFSTDSEGKFSGDLEAGEYIVEGVNIWKANLDGTGFYEWREIKKQFYVVMNTSSKLEMRLTLDGAAVTLLDVSIPKNNFTGYLYKTYESNVGIPFTTQKVNEGSWVDINLVLKQKDVLQTEFDAQPWMYQKWINVKPDGSFSVMLDAAHDYIITEAYVEGVRYDINLTITKEQLNTPDYEFVVVPPKPNVSGTVKGFDDKPVANKGWINFSSPDNTKWEWAEIGADGTFGKNMEAGQQYIIREVTIMSDDNDWNKTQRFQLDKNFIVGEGSQNMVIKPNLKGTIDFGNLFEGTTPQSVSISIRPKLEKDDPNYIEFINNPWKYEKWISVTMSVYGDTGTFYATLDDGTYTINGLSTTLGWQQMNEEFSLSQTTAGNVTYDAALTRYELNINMSANVTGEIYDINGAGISGANLSIERTGDLGQNVVENIEVFNWQDRYFNVNADDAGKFAIKLKDGNYRINGYNTKWTQGANGDWASGQWINLNYVFKVESGVLKNIDDAQESTLPKIVIKPNVKVVVEKIYNAGDWADGYAQGTLTAGQYAKLKLAWVNIKPYKLNGSVYYLDDNDNSNNVWVNTGSDGDGILTLKPGKYKVLDAGGNNFYTRVDKDFDIDVNGNMVDDNTDNFINTQTKTLTVSQQKPNFKGTVYIDKDKSVKLNSGWISVVKGKTGEIDWSKAHWFNVKADGTFEEFLGDSDTGWRIINVSGYKADGSDVWMKTNIALTAQGGIITPDKSGYLNTENTLDITPPIENLTGIVSYKSNSNGQLKQVEGNAWLTIKPANNSANDWTGAFGADYKEYGTGIYKFSVVADPGNYKVVSVGGFDSQTIEYFWYETDLRFTIDADGRIVYNNNIVPALDIAPPLPNVTGTATISGTQAVGKGSISFARFNNQNQQVKIDGTAITADEMAQKYAGDDVHWWFAKWTEIANDGSFGINLPVIDDGGYYKVIDVYGQNGWYRSDAKFSYETVNSINVLNKIDDNNTKMKVETLVISQPGPNVTLNITNAPTASDKAWLEVELNENGNKFIYSFISESKVGSDNNFTFKAKLKNGSYIIKSIGTSTAWNAVDGNGFSVTGTNTFAVDLTSVTSRRELAGQITGVTNSVWVALKQYDAQNVATDTEKWVQTDSAGNFSIKVDINSKWAVTNVKTAEGNKSVKESSIVIKTASTDSTSNWSINVETDLL</sequence>
<dbReference type="RefSeq" id="WP_036944948.1">
    <property type="nucleotide sequence ID" value="NZ_JQKC01000039.1"/>
</dbReference>
<dbReference type="eggNOG" id="COG4932">
    <property type="taxonomic scope" value="Bacteria"/>
</dbReference>
<feature type="compositionally biased region" description="Polar residues" evidence="1">
    <location>
        <begin position="236"/>
        <end position="249"/>
    </location>
</feature>
<feature type="region of interest" description="Disordered" evidence="1">
    <location>
        <begin position="224"/>
        <end position="255"/>
    </location>
</feature>
<dbReference type="STRING" id="398512.Bccel_1749"/>
<organism evidence="2 3">
    <name type="scientific">Pseudobacteroides cellulosolvens ATCC 35603 = DSM 2933</name>
    <dbReference type="NCBI Taxonomy" id="398512"/>
    <lineage>
        <taxon>Bacteria</taxon>
        <taxon>Bacillati</taxon>
        <taxon>Bacillota</taxon>
        <taxon>Clostridia</taxon>
        <taxon>Eubacteriales</taxon>
        <taxon>Oscillospiraceae</taxon>
        <taxon>Pseudobacteroides</taxon>
    </lineage>
</organism>
<comment type="caution">
    <text evidence="2">The sequence shown here is derived from an EMBL/GenBank/DDBJ whole genome shotgun (WGS) entry which is preliminary data.</text>
</comment>
<accession>A0A0L6JL11</accession>
<proteinExistence type="predicted"/>